<feature type="compositionally biased region" description="Gly residues" evidence="1">
    <location>
        <begin position="128"/>
        <end position="166"/>
    </location>
</feature>
<feature type="compositionally biased region" description="Low complexity" evidence="1">
    <location>
        <begin position="108"/>
        <end position="127"/>
    </location>
</feature>
<evidence type="ECO:0000313" key="4">
    <source>
        <dbReference type="Proteomes" id="UP001200034"/>
    </source>
</evidence>
<dbReference type="Proteomes" id="UP001200034">
    <property type="component" value="Unassembled WGS sequence"/>
</dbReference>
<evidence type="ECO:0000256" key="1">
    <source>
        <dbReference type="SAM" id="MobiDB-lite"/>
    </source>
</evidence>
<evidence type="ECO:0000256" key="2">
    <source>
        <dbReference type="SAM" id="SignalP"/>
    </source>
</evidence>
<sequence>MNELNLLYVLAAIIAISLTQLEWLSEAVPLQPQLHPGAQHIQDLRKQSDLHAASSHQSANLWHRNIGLAHTPKPKVKVNVHPALTTKFMAFVAQAIKREGEDDGDTPASETAATAEGEDAAAGVDDVTGGGGGGNDTTSAGEGGGSGEGGSGNGTSADGGGGGNGTTSGSTTNGGEITIALPKFHTDAMGNRVYHKWGATYGNIWVDTRFKGAGFTIPRIRVDSNASINYYPDGPRSTVCMGSTVYNVPRVLTWLKRNVYTEVHKHRPFWDPLRQQIYKRGNSEECHDVKYSKFRDYQECAMRRNQRMEYFVPKYPLHQIGYRKKQTKAP</sequence>
<feature type="region of interest" description="Disordered" evidence="1">
    <location>
        <begin position="99"/>
        <end position="174"/>
    </location>
</feature>
<accession>A0AAD4K4E0</accession>
<keyword evidence="4" id="KW-1185">Reference proteome</keyword>
<feature type="signal peptide" evidence="2">
    <location>
        <begin position="1"/>
        <end position="27"/>
    </location>
</feature>
<gene>
    <name evidence="3" type="ORF">KR093_001816</name>
</gene>
<name>A0AAD4K4E0_9MUSC</name>
<keyword evidence="2" id="KW-0732">Signal</keyword>
<feature type="chain" id="PRO_5042173664" evidence="2">
    <location>
        <begin position="28"/>
        <end position="330"/>
    </location>
</feature>
<protein>
    <submittedName>
        <fullName evidence="3">Uncharacterized protein</fullName>
    </submittedName>
</protein>
<comment type="caution">
    <text evidence="3">The sequence shown here is derived from an EMBL/GenBank/DDBJ whole genome shotgun (WGS) entry which is preliminary data.</text>
</comment>
<organism evidence="3 4">
    <name type="scientific">Drosophila rubida</name>
    <dbReference type="NCBI Taxonomy" id="30044"/>
    <lineage>
        <taxon>Eukaryota</taxon>
        <taxon>Metazoa</taxon>
        <taxon>Ecdysozoa</taxon>
        <taxon>Arthropoda</taxon>
        <taxon>Hexapoda</taxon>
        <taxon>Insecta</taxon>
        <taxon>Pterygota</taxon>
        <taxon>Neoptera</taxon>
        <taxon>Endopterygota</taxon>
        <taxon>Diptera</taxon>
        <taxon>Brachycera</taxon>
        <taxon>Muscomorpha</taxon>
        <taxon>Ephydroidea</taxon>
        <taxon>Drosophilidae</taxon>
        <taxon>Drosophila</taxon>
    </lineage>
</organism>
<dbReference type="AlphaFoldDB" id="A0AAD4K4E0"/>
<proteinExistence type="predicted"/>
<reference evidence="3" key="1">
    <citation type="journal article" date="2021" name="Mol. Ecol. Resour.">
        <title>Phylogenomic analyses of the genus Drosophila reveals genomic signals of climate adaptation.</title>
        <authorList>
            <person name="Li F."/>
            <person name="Rane R.V."/>
            <person name="Luria V."/>
            <person name="Xiong Z."/>
            <person name="Chen J."/>
            <person name="Li Z."/>
            <person name="Catullo R.A."/>
            <person name="Griffin P.C."/>
            <person name="Schiffer M."/>
            <person name="Pearce S."/>
            <person name="Lee S.F."/>
            <person name="McElroy K."/>
            <person name="Stocker A."/>
            <person name="Shirriffs J."/>
            <person name="Cockerell F."/>
            <person name="Coppin C."/>
            <person name="Sgro C.M."/>
            <person name="Karger A."/>
            <person name="Cain J.W."/>
            <person name="Weber J.A."/>
            <person name="Santpere G."/>
            <person name="Kirschner M.W."/>
            <person name="Hoffmann A.A."/>
            <person name="Oakeshott J.G."/>
            <person name="Zhang G."/>
        </authorList>
    </citation>
    <scope>NUCLEOTIDE SEQUENCE</scope>
    <source>
        <strain evidence="3">BGI-SZ-2011g</strain>
    </source>
</reference>
<dbReference type="EMBL" id="JAJJHW010001127">
    <property type="protein sequence ID" value="KAH8376871.1"/>
    <property type="molecule type" value="Genomic_DNA"/>
</dbReference>
<evidence type="ECO:0000313" key="3">
    <source>
        <dbReference type="EMBL" id="KAH8376871.1"/>
    </source>
</evidence>